<name>A0ABR1ND81_9PEZI</name>
<feature type="region of interest" description="Disordered" evidence="2">
    <location>
        <begin position="452"/>
        <end position="697"/>
    </location>
</feature>
<feature type="region of interest" description="Disordered" evidence="2">
    <location>
        <begin position="74"/>
        <end position="116"/>
    </location>
</feature>
<proteinExistence type="predicted"/>
<protein>
    <recommendedName>
        <fullName evidence="3">C3H1-type domain-containing protein</fullName>
    </recommendedName>
</protein>
<evidence type="ECO:0000313" key="5">
    <source>
        <dbReference type="Proteomes" id="UP001367316"/>
    </source>
</evidence>
<accession>A0ABR1ND81</accession>
<feature type="zinc finger region" description="C3H1-type" evidence="1">
    <location>
        <begin position="157"/>
        <end position="186"/>
    </location>
</feature>
<gene>
    <name evidence="4" type="ORF">JOL62DRAFT_399979</name>
</gene>
<sequence length="735" mass="79724">MMIGDSLPVSRTSIRPDWFIQRDNGNYVPVLAVDELPVEVHLEGVPRNINQDKAKGMTFLGNWQYTGQTYSLVSKEQKTAQPPTANSTGPPKSVAIQQSDSHMGLRPKEPEDSETVVGYEKPLSLADKIAKATPEAAARHNYIIQPPLPPSGKQPDQTKKEYCTYWIKTGGCDFTQQGCMYKHEMPDLKTLREKIGVTRVPKWYSDKYPDISPRHRSWVKERLRLYDAAAANVQSGRLKVLGGNDADVSSGSEEDQRRAAVTDERRAPSSFKAPDANHNQRVKAPEPHGHLLDPSSDTELNYVYTPVSSSQKIYGAPERVSRKSIPPLCNSSMSVREANISSSTANSRRRSVSSSDLRDVAGRSTLKRGAHNLFKDIVEPPPPNSSPVLAPGRRVVQGTCAVQQTPECAKKSSPIARQSLTVPATTAKDDSPPTNHLNVKSLKSKPRIIVSKTVKSGCPSPKNTTTQAGLLSSRHAPKATYSETPRTHASQQYLIDLDNDDSDLNSLSGATPAAPGPAKYTAAHRPANNEASHEDFMPLSESDSSSTIDDGSSVSSGGGHSCTPSSAWDSDMPSLEPLRVIEAVKHNIPKSSTRRRTAESRSRDERRATKQKKATSVPATTTAAGPSSASITRNVVPSPINGNPRHSGATRGSPRPQKGKTPAATNVAEPQTAAVGAGLLAKKEKQKKESNVVPTKIRRPQVVVNNAGAARALNERQLQQQQQQNRVEVKTQKEA</sequence>
<evidence type="ECO:0000313" key="4">
    <source>
        <dbReference type="EMBL" id="KAK7613158.1"/>
    </source>
</evidence>
<dbReference type="PROSITE" id="PS50103">
    <property type="entry name" value="ZF_C3H1"/>
    <property type="match status" value="1"/>
</dbReference>
<keyword evidence="5" id="KW-1185">Reference proteome</keyword>
<feature type="compositionally biased region" description="Polar residues" evidence="2">
    <location>
        <begin position="481"/>
        <end position="493"/>
    </location>
</feature>
<organism evidence="4 5">
    <name type="scientific">Phyllosticta paracitricarpa</name>
    <dbReference type="NCBI Taxonomy" id="2016321"/>
    <lineage>
        <taxon>Eukaryota</taxon>
        <taxon>Fungi</taxon>
        <taxon>Dikarya</taxon>
        <taxon>Ascomycota</taxon>
        <taxon>Pezizomycotina</taxon>
        <taxon>Dothideomycetes</taxon>
        <taxon>Dothideomycetes incertae sedis</taxon>
        <taxon>Botryosphaeriales</taxon>
        <taxon>Phyllostictaceae</taxon>
        <taxon>Phyllosticta</taxon>
    </lineage>
</organism>
<dbReference type="Proteomes" id="UP001367316">
    <property type="component" value="Unassembled WGS sequence"/>
</dbReference>
<feature type="region of interest" description="Disordered" evidence="2">
    <location>
        <begin position="336"/>
        <end position="391"/>
    </location>
</feature>
<feature type="region of interest" description="Disordered" evidence="2">
    <location>
        <begin position="242"/>
        <end position="297"/>
    </location>
</feature>
<dbReference type="EMBL" id="JBBPBF010000007">
    <property type="protein sequence ID" value="KAK7613158.1"/>
    <property type="molecule type" value="Genomic_DNA"/>
</dbReference>
<feature type="compositionally biased region" description="Low complexity" evidence="2">
    <location>
        <begin position="715"/>
        <end position="726"/>
    </location>
</feature>
<feature type="compositionally biased region" description="Polar residues" evidence="2">
    <location>
        <begin position="461"/>
        <end position="470"/>
    </location>
</feature>
<evidence type="ECO:0000256" key="2">
    <source>
        <dbReference type="SAM" id="MobiDB-lite"/>
    </source>
</evidence>
<feature type="compositionally biased region" description="Basic and acidic residues" evidence="2">
    <location>
        <begin position="254"/>
        <end position="267"/>
    </location>
</feature>
<keyword evidence="1" id="KW-0863">Zinc-finger</keyword>
<feature type="domain" description="C3H1-type" evidence="3">
    <location>
        <begin position="157"/>
        <end position="186"/>
    </location>
</feature>
<comment type="caution">
    <text evidence="4">The sequence shown here is derived from an EMBL/GenBank/DDBJ whole genome shotgun (WGS) entry which is preliminary data.</text>
</comment>
<feature type="compositionally biased region" description="Low complexity" evidence="2">
    <location>
        <begin position="540"/>
        <end position="555"/>
    </location>
</feature>
<feature type="compositionally biased region" description="Basic and acidic residues" evidence="2">
    <location>
        <begin position="681"/>
        <end position="690"/>
    </location>
</feature>
<reference evidence="4 5" key="1">
    <citation type="submission" date="2024-04" db="EMBL/GenBank/DDBJ databases">
        <title>Phyllosticta paracitricarpa is synonymous to the EU quarantine fungus P. citricarpa based on phylogenomic analyses.</title>
        <authorList>
            <consortium name="Lawrence Berkeley National Laboratory"/>
            <person name="Van ingen-buijs V.A."/>
            <person name="Van westerhoven A.C."/>
            <person name="Haridas S."/>
            <person name="Skiadas P."/>
            <person name="Martin F."/>
            <person name="Groenewald J.Z."/>
            <person name="Crous P.W."/>
            <person name="Seidl M.F."/>
        </authorList>
    </citation>
    <scope>NUCLEOTIDE SEQUENCE [LARGE SCALE GENOMIC DNA]</scope>
    <source>
        <strain evidence="4 5">CBS 141358</strain>
    </source>
</reference>
<dbReference type="InterPro" id="IPR000571">
    <property type="entry name" value="Znf_CCCH"/>
</dbReference>
<feature type="compositionally biased region" description="Polar residues" evidence="2">
    <location>
        <begin position="74"/>
        <end position="101"/>
    </location>
</feature>
<keyword evidence="1" id="KW-0479">Metal-binding</keyword>
<keyword evidence="1" id="KW-0862">Zinc</keyword>
<feature type="compositionally biased region" description="Low complexity" evidence="2">
    <location>
        <begin position="614"/>
        <end position="632"/>
    </location>
</feature>
<evidence type="ECO:0000256" key="1">
    <source>
        <dbReference type="PROSITE-ProRule" id="PRU00723"/>
    </source>
</evidence>
<feature type="region of interest" description="Disordered" evidence="2">
    <location>
        <begin position="715"/>
        <end position="735"/>
    </location>
</feature>
<feature type="compositionally biased region" description="Basic and acidic residues" evidence="2">
    <location>
        <begin position="596"/>
        <end position="608"/>
    </location>
</feature>
<evidence type="ECO:0000259" key="3">
    <source>
        <dbReference type="PROSITE" id="PS50103"/>
    </source>
</evidence>